<evidence type="ECO:0000313" key="2">
    <source>
        <dbReference type="EMBL" id="CAI0548617.1"/>
    </source>
</evidence>
<feature type="compositionally biased region" description="Gly residues" evidence="1">
    <location>
        <begin position="12"/>
        <end position="22"/>
    </location>
</feature>
<dbReference type="EMBL" id="CAMGYJ010000010">
    <property type="protein sequence ID" value="CAI0548617.1"/>
    <property type="molecule type" value="Genomic_DNA"/>
</dbReference>
<feature type="region of interest" description="Disordered" evidence="1">
    <location>
        <begin position="1"/>
        <end position="30"/>
    </location>
</feature>
<accession>A0AAV0QWL1</accession>
<evidence type="ECO:0000313" key="3">
    <source>
        <dbReference type="Proteomes" id="UP001154282"/>
    </source>
</evidence>
<name>A0AAV0QWL1_9ROSI</name>
<sequence>MFAPEPRRAGGRRGGGGGMRNGRGGDRSSINPVIVLCGNGNGGEGGGSGCEFYYDDDAESRLRPLLPSMRCEDDRDLVLEGVKDELDVGVLSHLELELPSAAPTIFNSSCICWDLIRLLYFKLLGESYGSD</sequence>
<protein>
    <submittedName>
        <fullName evidence="2">Uncharacterized protein</fullName>
    </submittedName>
</protein>
<comment type="caution">
    <text evidence="2">The sequence shown here is derived from an EMBL/GenBank/DDBJ whole genome shotgun (WGS) entry which is preliminary data.</text>
</comment>
<dbReference type="Proteomes" id="UP001154282">
    <property type="component" value="Unassembled WGS sequence"/>
</dbReference>
<organism evidence="2 3">
    <name type="scientific">Linum tenue</name>
    <dbReference type="NCBI Taxonomy" id="586396"/>
    <lineage>
        <taxon>Eukaryota</taxon>
        <taxon>Viridiplantae</taxon>
        <taxon>Streptophyta</taxon>
        <taxon>Embryophyta</taxon>
        <taxon>Tracheophyta</taxon>
        <taxon>Spermatophyta</taxon>
        <taxon>Magnoliopsida</taxon>
        <taxon>eudicotyledons</taxon>
        <taxon>Gunneridae</taxon>
        <taxon>Pentapetalae</taxon>
        <taxon>rosids</taxon>
        <taxon>fabids</taxon>
        <taxon>Malpighiales</taxon>
        <taxon>Linaceae</taxon>
        <taxon>Linum</taxon>
    </lineage>
</organism>
<evidence type="ECO:0000256" key="1">
    <source>
        <dbReference type="SAM" id="MobiDB-lite"/>
    </source>
</evidence>
<reference evidence="2" key="1">
    <citation type="submission" date="2022-08" db="EMBL/GenBank/DDBJ databases">
        <authorList>
            <person name="Gutierrez-Valencia J."/>
        </authorList>
    </citation>
    <scope>NUCLEOTIDE SEQUENCE</scope>
</reference>
<keyword evidence="3" id="KW-1185">Reference proteome</keyword>
<dbReference type="AlphaFoldDB" id="A0AAV0QWL1"/>
<proteinExistence type="predicted"/>
<gene>
    <name evidence="2" type="ORF">LITE_LOCUS44843</name>
</gene>